<organism evidence="10 11">
    <name type="scientific">Jiangella alba</name>
    <dbReference type="NCBI Taxonomy" id="561176"/>
    <lineage>
        <taxon>Bacteria</taxon>
        <taxon>Bacillati</taxon>
        <taxon>Actinomycetota</taxon>
        <taxon>Actinomycetes</taxon>
        <taxon>Jiangellales</taxon>
        <taxon>Jiangellaceae</taxon>
        <taxon>Jiangella</taxon>
    </lineage>
</organism>
<dbReference type="EMBL" id="FNUC01000003">
    <property type="protein sequence ID" value="SEE88908.1"/>
    <property type="molecule type" value="Genomic_DNA"/>
</dbReference>
<dbReference type="OrthoDB" id="9810794at2"/>
<protein>
    <submittedName>
        <fullName evidence="10">Putative spermidine/putrescine transport system permease protein</fullName>
    </submittedName>
</protein>
<comment type="subcellular location">
    <subcellularLocation>
        <location evidence="1">Cell inner membrane</location>
        <topology evidence="1">Multi-pass membrane protein</topology>
    </subcellularLocation>
    <subcellularLocation>
        <location evidence="8">Cell membrane</location>
        <topology evidence="8">Multi-pass membrane protein</topology>
    </subcellularLocation>
</comment>
<dbReference type="PANTHER" id="PTHR43357">
    <property type="entry name" value="INNER MEMBRANE ABC TRANSPORTER PERMEASE PROTEIN YDCV"/>
    <property type="match status" value="1"/>
</dbReference>
<comment type="similarity">
    <text evidence="8">Belongs to the binding-protein-dependent transport system permease family.</text>
</comment>
<keyword evidence="11" id="KW-1185">Reference proteome</keyword>
<evidence type="ECO:0000256" key="2">
    <source>
        <dbReference type="ARBA" id="ARBA00022448"/>
    </source>
</evidence>
<evidence type="ECO:0000313" key="11">
    <source>
        <dbReference type="Proteomes" id="UP000181980"/>
    </source>
</evidence>
<evidence type="ECO:0000256" key="3">
    <source>
        <dbReference type="ARBA" id="ARBA00022475"/>
    </source>
</evidence>
<dbReference type="GO" id="GO:0055085">
    <property type="term" value="P:transmembrane transport"/>
    <property type="evidence" value="ECO:0007669"/>
    <property type="project" value="InterPro"/>
</dbReference>
<keyword evidence="6 8" id="KW-1133">Transmembrane helix</keyword>
<evidence type="ECO:0000256" key="4">
    <source>
        <dbReference type="ARBA" id="ARBA00022519"/>
    </source>
</evidence>
<name>A0A1H5MKH3_9ACTN</name>
<keyword evidence="2 8" id="KW-0813">Transport</keyword>
<accession>A0A1H5MKH3</accession>
<dbReference type="STRING" id="561176.SAMN04488561_3190"/>
<dbReference type="RefSeq" id="WP_069111743.1">
    <property type="nucleotide sequence ID" value="NZ_FNUC01000003.1"/>
</dbReference>
<evidence type="ECO:0000256" key="5">
    <source>
        <dbReference type="ARBA" id="ARBA00022692"/>
    </source>
</evidence>
<feature type="transmembrane region" description="Helical" evidence="8">
    <location>
        <begin position="130"/>
        <end position="153"/>
    </location>
</feature>
<reference evidence="11" key="1">
    <citation type="submission" date="2016-10" db="EMBL/GenBank/DDBJ databases">
        <authorList>
            <person name="Varghese N."/>
            <person name="Submissions S."/>
        </authorList>
    </citation>
    <scope>NUCLEOTIDE SEQUENCE [LARGE SCALE GENOMIC DNA]</scope>
    <source>
        <strain evidence="11">DSM 45237</strain>
    </source>
</reference>
<keyword evidence="5 8" id="KW-0812">Transmembrane</keyword>
<feature type="transmembrane region" description="Helical" evidence="8">
    <location>
        <begin position="97"/>
        <end position="124"/>
    </location>
</feature>
<keyword evidence="3" id="KW-1003">Cell membrane</keyword>
<keyword evidence="7 8" id="KW-0472">Membrane</keyword>
<feature type="transmembrane region" description="Helical" evidence="8">
    <location>
        <begin position="64"/>
        <end position="85"/>
    </location>
</feature>
<evidence type="ECO:0000313" key="10">
    <source>
        <dbReference type="EMBL" id="SEE88908.1"/>
    </source>
</evidence>
<dbReference type="CDD" id="cd06261">
    <property type="entry name" value="TM_PBP2"/>
    <property type="match status" value="1"/>
</dbReference>
<feature type="transmembrane region" description="Helical" evidence="8">
    <location>
        <begin position="174"/>
        <end position="199"/>
    </location>
</feature>
<dbReference type="AlphaFoldDB" id="A0A1H5MKH3"/>
<feature type="domain" description="ABC transmembrane type-1" evidence="9">
    <location>
        <begin position="62"/>
        <end position="250"/>
    </location>
</feature>
<proteinExistence type="inferred from homology"/>
<feature type="transmembrane region" description="Helical" evidence="8">
    <location>
        <begin position="232"/>
        <end position="250"/>
    </location>
</feature>
<dbReference type="Pfam" id="PF00528">
    <property type="entry name" value="BPD_transp_1"/>
    <property type="match status" value="1"/>
</dbReference>
<dbReference type="PROSITE" id="PS50928">
    <property type="entry name" value="ABC_TM1"/>
    <property type="match status" value="1"/>
</dbReference>
<dbReference type="InterPro" id="IPR000515">
    <property type="entry name" value="MetI-like"/>
</dbReference>
<keyword evidence="4" id="KW-0997">Cell inner membrane</keyword>
<evidence type="ECO:0000256" key="1">
    <source>
        <dbReference type="ARBA" id="ARBA00004429"/>
    </source>
</evidence>
<sequence length="268" mass="28399">MGRERVRYPAFAICFTLLLLLPLVVVVATAVNPGAYIKFPPDGFTLDWFTTAVETPRFQSSLLLSLRIAVIASVVGLALTIPTAVAITRGRRRMRPWVSTATVLPLITPDMLLALGLLIMLVQIGMASSLVGLVLGHVLIGMPLAVQVLVAALSGVDENVEQAAQTLGASRATAFIRVTLPAILPAIGSAAVFLFIFSFDNVSISLFLSAPGQTTLPITMFQYLEYNSDPTVSAMSTILIVLSLVVAVVLSRLGGLSHLAGSPTRRSS</sequence>
<evidence type="ECO:0000256" key="8">
    <source>
        <dbReference type="RuleBase" id="RU363032"/>
    </source>
</evidence>
<dbReference type="Proteomes" id="UP000181980">
    <property type="component" value="Unassembled WGS sequence"/>
</dbReference>
<dbReference type="PANTHER" id="PTHR43357:SF4">
    <property type="entry name" value="INNER MEMBRANE ABC TRANSPORTER PERMEASE PROTEIN YDCV"/>
    <property type="match status" value="1"/>
</dbReference>
<dbReference type="SUPFAM" id="SSF161098">
    <property type="entry name" value="MetI-like"/>
    <property type="match status" value="1"/>
</dbReference>
<evidence type="ECO:0000259" key="9">
    <source>
        <dbReference type="PROSITE" id="PS50928"/>
    </source>
</evidence>
<evidence type="ECO:0000256" key="7">
    <source>
        <dbReference type="ARBA" id="ARBA00023136"/>
    </source>
</evidence>
<dbReference type="Gene3D" id="1.10.3720.10">
    <property type="entry name" value="MetI-like"/>
    <property type="match status" value="1"/>
</dbReference>
<evidence type="ECO:0000256" key="6">
    <source>
        <dbReference type="ARBA" id="ARBA00022989"/>
    </source>
</evidence>
<gene>
    <name evidence="10" type="ORF">SAMN04488561_3190</name>
</gene>
<dbReference type="GO" id="GO:0005886">
    <property type="term" value="C:plasma membrane"/>
    <property type="evidence" value="ECO:0007669"/>
    <property type="project" value="UniProtKB-SubCell"/>
</dbReference>
<dbReference type="InterPro" id="IPR035906">
    <property type="entry name" value="MetI-like_sf"/>
</dbReference>